<evidence type="ECO:0000256" key="2">
    <source>
        <dbReference type="ARBA" id="ARBA00022670"/>
    </source>
</evidence>
<feature type="compositionally biased region" description="Low complexity" evidence="4">
    <location>
        <begin position="213"/>
        <end position="239"/>
    </location>
</feature>
<evidence type="ECO:0000313" key="6">
    <source>
        <dbReference type="EMBL" id="MCC2034211.1"/>
    </source>
</evidence>
<name>A0A9X1S3Y1_9MICO</name>
<feature type="region of interest" description="Disordered" evidence="4">
    <location>
        <begin position="210"/>
        <end position="244"/>
    </location>
</feature>
<dbReference type="GO" id="GO:0008233">
    <property type="term" value="F:peptidase activity"/>
    <property type="evidence" value="ECO:0007669"/>
    <property type="project" value="UniProtKB-KW"/>
</dbReference>
<dbReference type="RefSeq" id="WP_229386211.1">
    <property type="nucleotide sequence ID" value="NZ_JAGTTN010000012.1"/>
</dbReference>
<sequence length="511" mass="53914">MTGIRLGMQPLRTTIFVPTVTVDPSARTITGTITLFGIPSTDGRIIEAGALTPRDPLSRVKLLVDHDHAQPVGYMTALEIDDEKAGATFYVPEGAAGDRALADAKAGLRDGLSVGFAAAAGGYFWDEEDQLHYTAGELYETSLCAIPAFQDAQVEEVAAALAAKPRKDTRMNREQLAAALAAGQITQVQHDAALAALNAVEAAARPAAPAPVAPAAGTPGEPVPAEYAAGPQGAPAPLGRTEDRPASFQTVAADIAEAARRQDRAGILEAVNLALGEVGVADDAGNAFIGRPEWIGEVWQARTEGRPWIDSLGGVQPLTGTKVEGFRWARADEYTETGTDKEARVKPYAGNFAEVATGKRKTIKVEEDSERWGVGSKVDRIYTDLGSPDLIASLFGLLGADFDADSDAHVRSVIVEAAQAEMTIGETPTQIVDATLVKALTRTALRLKRIGATLAQVWVAEDLFEDFSELTVAQLPAWLANSIGFVDLSDGTAQVTSKLKVDVDFGLDSGE</sequence>
<keyword evidence="2 6" id="KW-0645">Protease</keyword>
<keyword evidence="1" id="KW-1188">Viral release from host cell</keyword>
<keyword evidence="7" id="KW-1185">Reference proteome</keyword>
<organism evidence="6 7">
    <name type="scientific">Microbacterium allomyrinae</name>
    <dbReference type="NCBI Taxonomy" id="2830666"/>
    <lineage>
        <taxon>Bacteria</taxon>
        <taxon>Bacillati</taxon>
        <taxon>Actinomycetota</taxon>
        <taxon>Actinomycetes</taxon>
        <taxon>Micrococcales</taxon>
        <taxon>Microbacteriaceae</taxon>
        <taxon>Microbacterium</taxon>
    </lineage>
</organism>
<feature type="non-terminal residue" evidence="6">
    <location>
        <position position="511"/>
    </location>
</feature>
<evidence type="ECO:0000259" key="5">
    <source>
        <dbReference type="Pfam" id="PF04586"/>
    </source>
</evidence>
<dbReference type="AlphaFoldDB" id="A0A9X1S3Y1"/>
<evidence type="ECO:0000256" key="1">
    <source>
        <dbReference type="ARBA" id="ARBA00022612"/>
    </source>
</evidence>
<feature type="domain" description="Prohead serine protease" evidence="5">
    <location>
        <begin position="28"/>
        <end position="160"/>
    </location>
</feature>
<evidence type="ECO:0000313" key="7">
    <source>
        <dbReference type="Proteomes" id="UP001139354"/>
    </source>
</evidence>
<comment type="caution">
    <text evidence="6">The sequence shown here is derived from an EMBL/GenBank/DDBJ whole genome shotgun (WGS) entry which is preliminary data.</text>
</comment>
<dbReference type="InterPro" id="IPR054613">
    <property type="entry name" value="Peptidase_S78_dom"/>
</dbReference>
<dbReference type="Proteomes" id="UP001139354">
    <property type="component" value="Unassembled WGS sequence"/>
</dbReference>
<evidence type="ECO:0000256" key="3">
    <source>
        <dbReference type="ARBA" id="ARBA00022801"/>
    </source>
</evidence>
<dbReference type="EMBL" id="JAGTTN010000012">
    <property type="protein sequence ID" value="MCC2034211.1"/>
    <property type="molecule type" value="Genomic_DNA"/>
</dbReference>
<accession>A0A9X1S3Y1</accession>
<keyword evidence="3" id="KW-0378">Hydrolase</keyword>
<reference evidence="6" key="1">
    <citation type="submission" date="2021-04" db="EMBL/GenBank/DDBJ databases">
        <title>Microbacterium tenobrionis sp. nov. and Microbacterium allomyrinae sp. nov., isolated from larvae of Tenobrio molitor and Allomyrina dichotoma, respectively.</title>
        <authorList>
            <person name="Lee S.D."/>
        </authorList>
    </citation>
    <scope>NUCLEOTIDE SEQUENCE</scope>
    <source>
        <strain evidence="6">BWT-G7</strain>
    </source>
</reference>
<dbReference type="GO" id="GO:0006508">
    <property type="term" value="P:proteolysis"/>
    <property type="evidence" value="ECO:0007669"/>
    <property type="project" value="UniProtKB-KW"/>
</dbReference>
<dbReference type="Pfam" id="PF04586">
    <property type="entry name" value="Peptidase_S78"/>
    <property type="match status" value="1"/>
</dbReference>
<evidence type="ECO:0000256" key="4">
    <source>
        <dbReference type="SAM" id="MobiDB-lite"/>
    </source>
</evidence>
<protein>
    <submittedName>
        <fullName evidence="6">HK97 family phage prohead protease</fullName>
    </submittedName>
</protein>
<proteinExistence type="predicted"/>
<gene>
    <name evidence="6" type="ORF">KEC57_18695</name>
</gene>